<dbReference type="InterPro" id="IPR013893">
    <property type="entry name" value="RNase_P_Rpp40"/>
</dbReference>
<evidence type="ECO:0000313" key="1">
    <source>
        <dbReference type="Ensembl" id="ENSECAP00000089871.1"/>
    </source>
</evidence>
<sequence>PAPLRTSTEALGHSLVCEKSNFRRDKSPQRRLVETQDHDIKTNPVVFVLPECPVPSKRLENLVMGTRSYYFVKNFPLPELITCKFINTFVKKGRKTALPGLGMAPWSSPPVWKNT</sequence>
<dbReference type="AlphaFoldDB" id="A0A9L0TRT4"/>
<dbReference type="PANTHER" id="PTHR15396:SF1">
    <property type="entry name" value="RIBONUCLEASE P PROTEIN SUBUNIT P40"/>
    <property type="match status" value="1"/>
</dbReference>
<organism evidence="1 2">
    <name type="scientific">Equus caballus</name>
    <name type="common">Horse</name>
    <dbReference type="NCBI Taxonomy" id="9796"/>
    <lineage>
        <taxon>Eukaryota</taxon>
        <taxon>Metazoa</taxon>
        <taxon>Chordata</taxon>
        <taxon>Craniata</taxon>
        <taxon>Vertebrata</taxon>
        <taxon>Euteleostomi</taxon>
        <taxon>Mammalia</taxon>
        <taxon>Eutheria</taxon>
        <taxon>Laurasiatheria</taxon>
        <taxon>Perissodactyla</taxon>
        <taxon>Equidae</taxon>
        <taxon>Equus</taxon>
    </lineage>
</organism>
<dbReference type="GO" id="GO:0001682">
    <property type="term" value="P:tRNA 5'-leader removal"/>
    <property type="evidence" value="ECO:0007669"/>
    <property type="project" value="InterPro"/>
</dbReference>
<accession>A0A9L0TRT4</accession>
<dbReference type="PANTHER" id="PTHR15396">
    <property type="entry name" value="RIBONUCLEASE P PROTEIN SUBUNIT P40"/>
    <property type="match status" value="1"/>
</dbReference>
<name>A0A9L0TRT4_HORSE</name>
<evidence type="ECO:0000313" key="2">
    <source>
        <dbReference type="Proteomes" id="UP000002281"/>
    </source>
</evidence>
<dbReference type="Ensembl" id="ENSECAT00000105713.1">
    <property type="protein sequence ID" value="ENSECAP00000089871.1"/>
    <property type="gene ID" value="ENSECAG00000057430.1"/>
</dbReference>
<dbReference type="GO" id="GO:0030677">
    <property type="term" value="C:ribonuclease P complex"/>
    <property type="evidence" value="ECO:0007669"/>
    <property type="project" value="InterPro"/>
</dbReference>
<reference evidence="1 2" key="1">
    <citation type="journal article" date="2009" name="Science">
        <title>Genome sequence, comparative analysis, and population genetics of the domestic horse.</title>
        <authorList>
            <consortium name="Broad Institute Genome Sequencing Platform"/>
            <consortium name="Broad Institute Whole Genome Assembly Team"/>
            <person name="Wade C.M."/>
            <person name="Giulotto E."/>
            <person name="Sigurdsson S."/>
            <person name="Zoli M."/>
            <person name="Gnerre S."/>
            <person name="Imsland F."/>
            <person name="Lear T.L."/>
            <person name="Adelson D.L."/>
            <person name="Bailey E."/>
            <person name="Bellone R.R."/>
            <person name="Bloecker H."/>
            <person name="Distl O."/>
            <person name="Edgar R.C."/>
            <person name="Garber M."/>
            <person name="Leeb T."/>
            <person name="Mauceli E."/>
            <person name="MacLeod J.N."/>
            <person name="Penedo M.C.T."/>
            <person name="Raison J.M."/>
            <person name="Sharpe T."/>
            <person name="Vogel J."/>
            <person name="Andersson L."/>
            <person name="Antczak D.F."/>
            <person name="Biagi T."/>
            <person name="Binns M.M."/>
            <person name="Chowdhary B.P."/>
            <person name="Coleman S.J."/>
            <person name="Della Valle G."/>
            <person name="Fryc S."/>
            <person name="Guerin G."/>
            <person name="Hasegawa T."/>
            <person name="Hill E.W."/>
            <person name="Jurka J."/>
            <person name="Kiialainen A."/>
            <person name="Lindgren G."/>
            <person name="Liu J."/>
            <person name="Magnani E."/>
            <person name="Mickelson J.R."/>
            <person name="Murray J."/>
            <person name="Nergadze S.G."/>
            <person name="Onofrio R."/>
            <person name="Pedroni S."/>
            <person name="Piras M.F."/>
            <person name="Raudsepp T."/>
            <person name="Rocchi M."/>
            <person name="Roeed K.H."/>
            <person name="Ryder O.A."/>
            <person name="Searle S."/>
            <person name="Skow L."/>
            <person name="Swinburne J.E."/>
            <person name="Syvaenen A.C."/>
            <person name="Tozaki T."/>
            <person name="Valberg S.J."/>
            <person name="Vaudin M."/>
            <person name="White J.R."/>
            <person name="Zody M.C."/>
            <person name="Lander E.S."/>
            <person name="Lindblad-Toh K."/>
        </authorList>
    </citation>
    <scope>NUCLEOTIDE SEQUENCE [LARGE SCALE GENOMIC DNA]</scope>
    <source>
        <strain evidence="1 2">Thoroughbred</strain>
    </source>
</reference>
<reference evidence="1" key="3">
    <citation type="submission" date="2025-09" db="UniProtKB">
        <authorList>
            <consortium name="Ensembl"/>
        </authorList>
    </citation>
    <scope>IDENTIFICATION</scope>
    <source>
        <strain evidence="1">Thoroughbred</strain>
    </source>
</reference>
<protein>
    <submittedName>
        <fullName evidence="1">Uncharacterized protein</fullName>
    </submittedName>
</protein>
<dbReference type="Proteomes" id="UP000002281">
    <property type="component" value="Chromosome 1"/>
</dbReference>
<keyword evidence="2" id="KW-1185">Reference proteome</keyword>
<proteinExistence type="predicted"/>
<reference evidence="1" key="2">
    <citation type="submission" date="2025-08" db="UniProtKB">
        <authorList>
            <consortium name="Ensembl"/>
        </authorList>
    </citation>
    <scope>IDENTIFICATION</scope>
    <source>
        <strain evidence="1">Thoroughbred</strain>
    </source>
</reference>